<dbReference type="Proteomes" id="UP001456524">
    <property type="component" value="Unassembled WGS sequence"/>
</dbReference>
<comment type="caution">
    <text evidence="2">The sequence shown here is derived from an EMBL/GenBank/DDBJ whole genome shotgun (WGS) entry which is preliminary data.</text>
</comment>
<dbReference type="EMBL" id="JBBWUH010000001">
    <property type="protein sequence ID" value="KAK8178141.1"/>
    <property type="molecule type" value="Genomic_DNA"/>
</dbReference>
<evidence type="ECO:0000256" key="1">
    <source>
        <dbReference type="SAM" id="MobiDB-lite"/>
    </source>
</evidence>
<gene>
    <name evidence="2" type="ORF">IWX90DRAFT_44035</name>
</gene>
<name>A0ABR1Y996_9PEZI</name>
<feature type="region of interest" description="Disordered" evidence="1">
    <location>
        <begin position="1"/>
        <end position="29"/>
    </location>
</feature>
<evidence type="ECO:0000313" key="2">
    <source>
        <dbReference type="EMBL" id="KAK8178141.1"/>
    </source>
</evidence>
<accession>A0ABR1Y996</accession>
<sequence length="229" mass="25512">MTGPAGRTPPMDSIRGVSGIPTSPSLCSKGKKQSFLTIPFGHHRHRLHQRLSIQLNGLALGFATAPSSTLAAPQDRRCRLRAASRKPLHPTRSLVRRFVLLFSCMNPHRHIALFFLWEKTLQLAFSGQPTRGCPSPRWSGVEDIRERADLKVSGKTSLQGCAMTFLPMRQSTSPISSPDRAVYFTLLVFSSVYTTNVSKHLLPYIYTGTSLLLRKFEIPDSIVQLDVQL</sequence>
<proteinExistence type="predicted"/>
<keyword evidence="3" id="KW-1185">Reference proteome</keyword>
<organism evidence="2 3">
    <name type="scientific">Phyllosticta citrichinensis</name>
    <dbReference type="NCBI Taxonomy" id="1130410"/>
    <lineage>
        <taxon>Eukaryota</taxon>
        <taxon>Fungi</taxon>
        <taxon>Dikarya</taxon>
        <taxon>Ascomycota</taxon>
        <taxon>Pezizomycotina</taxon>
        <taxon>Dothideomycetes</taxon>
        <taxon>Dothideomycetes incertae sedis</taxon>
        <taxon>Botryosphaeriales</taxon>
        <taxon>Phyllostictaceae</taxon>
        <taxon>Phyllosticta</taxon>
    </lineage>
</organism>
<evidence type="ECO:0000313" key="3">
    <source>
        <dbReference type="Proteomes" id="UP001456524"/>
    </source>
</evidence>
<reference evidence="2 3" key="1">
    <citation type="journal article" date="2022" name="G3 (Bethesda)">
        <title>Enemy or ally: a genomic approach to elucidate the lifestyle of Phyllosticta citrichinaensis.</title>
        <authorList>
            <person name="Buijs V.A."/>
            <person name="Groenewald J.Z."/>
            <person name="Haridas S."/>
            <person name="LaButti K.M."/>
            <person name="Lipzen A."/>
            <person name="Martin F.M."/>
            <person name="Barry K."/>
            <person name="Grigoriev I.V."/>
            <person name="Crous P.W."/>
            <person name="Seidl M.F."/>
        </authorList>
    </citation>
    <scope>NUCLEOTIDE SEQUENCE [LARGE SCALE GENOMIC DNA]</scope>
    <source>
        <strain evidence="2 3">CBS 129764</strain>
    </source>
</reference>
<protein>
    <submittedName>
        <fullName evidence="2">Uncharacterized protein</fullName>
    </submittedName>
</protein>